<evidence type="ECO:0000313" key="3">
    <source>
        <dbReference type="EMBL" id="KAL1306980.1"/>
    </source>
</evidence>
<feature type="region of interest" description="Disordered" evidence="1">
    <location>
        <begin position="1"/>
        <end position="99"/>
    </location>
</feature>
<proteinExistence type="predicted"/>
<feature type="compositionally biased region" description="Basic and acidic residues" evidence="1">
    <location>
        <begin position="648"/>
        <end position="658"/>
    </location>
</feature>
<dbReference type="GeneID" id="95979312"/>
<evidence type="ECO:0000256" key="1">
    <source>
        <dbReference type="SAM" id="MobiDB-lite"/>
    </source>
</evidence>
<accession>A0ABR3PLR9</accession>
<comment type="caution">
    <text evidence="3">The sequence shown here is derived from an EMBL/GenBank/DDBJ whole genome shotgun (WGS) entry which is preliminary data.</text>
</comment>
<feature type="region of interest" description="Disordered" evidence="1">
    <location>
        <begin position="686"/>
        <end position="772"/>
    </location>
</feature>
<dbReference type="Proteomes" id="UP001562354">
    <property type="component" value="Unassembled WGS sequence"/>
</dbReference>
<feature type="compositionally biased region" description="Polar residues" evidence="1">
    <location>
        <begin position="703"/>
        <end position="746"/>
    </location>
</feature>
<feature type="compositionally biased region" description="Basic and acidic residues" evidence="1">
    <location>
        <begin position="57"/>
        <end position="67"/>
    </location>
</feature>
<reference evidence="3 4" key="1">
    <citation type="submission" date="2024-07" db="EMBL/GenBank/DDBJ databases">
        <title>Draft sequence of the Neodothiora populina.</title>
        <authorList>
            <person name="Drown D.D."/>
            <person name="Schuette U.S."/>
            <person name="Buechlein A.B."/>
            <person name="Rusch D.R."/>
            <person name="Winton L.W."/>
            <person name="Adams G.A."/>
        </authorList>
    </citation>
    <scope>NUCLEOTIDE SEQUENCE [LARGE SCALE GENOMIC DNA]</scope>
    <source>
        <strain evidence="3 4">CPC 39397</strain>
    </source>
</reference>
<feature type="compositionally biased region" description="Polar residues" evidence="1">
    <location>
        <begin position="659"/>
        <end position="669"/>
    </location>
</feature>
<evidence type="ECO:0000259" key="2">
    <source>
        <dbReference type="Pfam" id="PF19050"/>
    </source>
</evidence>
<feature type="compositionally biased region" description="Basic and acidic residues" evidence="1">
    <location>
        <begin position="24"/>
        <end position="35"/>
    </location>
</feature>
<dbReference type="InterPro" id="IPR043904">
    <property type="entry name" value="PhoD_2-like"/>
</dbReference>
<keyword evidence="4" id="KW-1185">Reference proteome</keyword>
<dbReference type="InterPro" id="IPR018946">
    <property type="entry name" value="PhoD-like_MPP"/>
</dbReference>
<name>A0ABR3PLR9_9PEZI</name>
<dbReference type="PANTHER" id="PTHR46689:SF3">
    <property type="entry name" value="PHOD-LIKE PHOSPHATASE DOMAIN-CONTAINING PROTEIN"/>
    <property type="match status" value="1"/>
</dbReference>
<dbReference type="PANTHER" id="PTHR46689">
    <property type="entry name" value="MEMBRANE PROTEIN, PUTATIVE-RELATED"/>
    <property type="match status" value="1"/>
</dbReference>
<feature type="region of interest" description="Disordered" evidence="1">
    <location>
        <begin position="648"/>
        <end position="669"/>
    </location>
</feature>
<dbReference type="CDD" id="cd07389">
    <property type="entry name" value="MPP_PhoD"/>
    <property type="match status" value="1"/>
</dbReference>
<protein>
    <recommendedName>
        <fullName evidence="2">PhoD-like phosphatase domain-containing protein</fullName>
    </recommendedName>
</protein>
<dbReference type="InterPro" id="IPR038607">
    <property type="entry name" value="PhoD-like_sf"/>
</dbReference>
<sequence>MNSDAGKSARRVLDETQHQQNDLSRPDRLEHKQEQNTHWGPTDGPAHQTSAGAAQEEWSHVTGRDEEPQFSGNHTVPASATTQPVSSDANGIGNGPQLVNTRKGLQVLCGPLLNYRRMSKQETDTPIWHGSVLIVATAGQQPPLLRLQHADDGDGSSVTSIQAEKLYEDPKSSFWRFEINVPFLHHESRWEYHIPGIEYVDPKKTMSTGPKVFSVPSKFASMRIMFHSCNGFSVGTDTDAWSGCALWNDVLRNHEKIPFHVMIGGGDQIYNDGVRVDGPLRPWTDMASPHKRRNFPFNEELRAACDEYYFNNYVRWYGIEPFAFANCQIPQLNIWDDHDIIDGFGSYTDHFMQCAVFRGIGGVAHKYYLLFQHHLPPPVSTFTTDAPQTLHANAQGTSDADAVQLKDTYVMKTEHEDPSYIIGTSPGPYVEERSRSIYCQLGARVAFLGIDARTERTRHQINYPETYDQVFSRTSKELAANPNLKHLILLLGVPIAYPRLQWLENILQSPIIGPIRFLNKRFGLGGGFFNHFDGNVDLLDDLDDHYTAHQHKKERRDLVHRLQRLAKKHNVRVSILGGDVHLAALGRFYSNPKLGIPVEKDWRYMPNIISSAITNKPPPSVVANLLAKRNKIHHLDTETDETLLTLFDRDPGHGKDGVTSKTADSNHCTMPSRNYAIISESHDLTNSPSLERVANGNGVAHDLNNNSTSLRPPPTANGSISTAGHSANGATIASSDPSSRPSTTGTAEDGTSRPATAAATDNKGGAAPKINPRNALHAGEEQAGTQHPAASGLSKTELGGEFGLDVSFRVEISPSDREGHTEGYGLTIPALSAERFSKSAAK</sequence>
<dbReference type="Gene3D" id="3.60.21.70">
    <property type="entry name" value="PhoD-like phosphatase"/>
    <property type="match status" value="1"/>
</dbReference>
<dbReference type="RefSeq" id="XP_069203252.1">
    <property type="nucleotide sequence ID" value="XM_069345426.1"/>
</dbReference>
<dbReference type="EMBL" id="JBFMKM010000004">
    <property type="protein sequence ID" value="KAL1306980.1"/>
    <property type="molecule type" value="Genomic_DNA"/>
</dbReference>
<feature type="region of interest" description="Disordered" evidence="1">
    <location>
        <begin position="778"/>
        <end position="797"/>
    </location>
</feature>
<feature type="domain" description="PhoD-like phosphatase" evidence="2">
    <location>
        <begin position="522"/>
        <end position="632"/>
    </location>
</feature>
<dbReference type="Pfam" id="PF19050">
    <property type="entry name" value="PhoD_2"/>
    <property type="match status" value="3"/>
</dbReference>
<feature type="domain" description="PhoD-like phosphatase" evidence="2">
    <location>
        <begin position="441"/>
        <end position="508"/>
    </location>
</feature>
<evidence type="ECO:0000313" key="4">
    <source>
        <dbReference type="Proteomes" id="UP001562354"/>
    </source>
</evidence>
<feature type="compositionally biased region" description="Polar residues" evidence="1">
    <location>
        <begin position="70"/>
        <end position="89"/>
    </location>
</feature>
<gene>
    <name evidence="3" type="ORF">AAFC00_005613</name>
</gene>
<feature type="domain" description="PhoD-like phosphatase" evidence="2">
    <location>
        <begin position="220"/>
        <end position="375"/>
    </location>
</feature>
<organism evidence="3 4">
    <name type="scientific">Neodothiora populina</name>
    <dbReference type="NCBI Taxonomy" id="2781224"/>
    <lineage>
        <taxon>Eukaryota</taxon>
        <taxon>Fungi</taxon>
        <taxon>Dikarya</taxon>
        <taxon>Ascomycota</taxon>
        <taxon>Pezizomycotina</taxon>
        <taxon>Dothideomycetes</taxon>
        <taxon>Dothideomycetidae</taxon>
        <taxon>Dothideales</taxon>
        <taxon>Dothioraceae</taxon>
        <taxon>Neodothiora</taxon>
    </lineage>
</organism>